<organism evidence="2 3">
    <name type="scientific">Penicillium canescens</name>
    <dbReference type="NCBI Taxonomy" id="5083"/>
    <lineage>
        <taxon>Eukaryota</taxon>
        <taxon>Fungi</taxon>
        <taxon>Dikarya</taxon>
        <taxon>Ascomycota</taxon>
        <taxon>Pezizomycotina</taxon>
        <taxon>Eurotiomycetes</taxon>
        <taxon>Eurotiomycetidae</taxon>
        <taxon>Eurotiales</taxon>
        <taxon>Aspergillaceae</taxon>
        <taxon>Penicillium</taxon>
    </lineage>
</organism>
<dbReference type="Proteomes" id="UP001219568">
    <property type="component" value="Unassembled WGS sequence"/>
</dbReference>
<keyword evidence="3" id="KW-1185">Reference proteome</keyword>
<evidence type="ECO:0000256" key="1">
    <source>
        <dbReference type="SAM" id="MobiDB-lite"/>
    </source>
</evidence>
<evidence type="ECO:0000313" key="3">
    <source>
        <dbReference type="Proteomes" id="UP001219568"/>
    </source>
</evidence>
<protein>
    <submittedName>
        <fullName evidence="2">Uncharacterized protein</fullName>
    </submittedName>
</protein>
<dbReference type="EMBL" id="JAQJZL010000016">
    <property type="protein sequence ID" value="KAJ6023126.1"/>
    <property type="molecule type" value="Genomic_DNA"/>
</dbReference>
<reference evidence="2" key="1">
    <citation type="journal article" date="2023" name="IMA Fungus">
        <title>Comparative genomic study of the Penicillium genus elucidates a diverse pangenome and 15 lateral gene transfer events.</title>
        <authorList>
            <person name="Petersen C."/>
            <person name="Sorensen T."/>
            <person name="Nielsen M.R."/>
            <person name="Sondergaard T.E."/>
            <person name="Sorensen J.L."/>
            <person name="Fitzpatrick D.A."/>
            <person name="Frisvad J.C."/>
            <person name="Nielsen K.L."/>
        </authorList>
    </citation>
    <scope>NUCLEOTIDE SEQUENCE</scope>
    <source>
        <strain evidence="2">IBT 15450</strain>
    </source>
</reference>
<name>A0AAD6N2F6_PENCN</name>
<evidence type="ECO:0000313" key="2">
    <source>
        <dbReference type="EMBL" id="KAJ6023126.1"/>
    </source>
</evidence>
<feature type="region of interest" description="Disordered" evidence="1">
    <location>
        <begin position="132"/>
        <end position="185"/>
    </location>
</feature>
<comment type="caution">
    <text evidence="2">The sequence shown here is derived from an EMBL/GenBank/DDBJ whole genome shotgun (WGS) entry which is preliminary data.</text>
</comment>
<dbReference type="AlphaFoldDB" id="A0AAD6N2F6"/>
<proteinExistence type="predicted"/>
<accession>A0AAD6N2F6</accession>
<gene>
    <name evidence="2" type="ORF">N7460_013521</name>
</gene>
<sequence>MRMFWPDENADAWRVAVTSEDGTEILQNLLALNPTLHHDGTKLVVRFYRLPKYPRELTVPMAQEPVLPADYAAAGMQWVLYRVLALAGAADSSLDTWDSNSDSDIEIRLGPSNKQDVSPATLHDVVSDLSLSRPVSVPPEHKRGRIPLRPEDPGITGSENLRSHRYLPSPPLPPQSLDRLYRQLG</sequence>
<reference evidence="2" key="2">
    <citation type="submission" date="2023-01" db="EMBL/GenBank/DDBJ databases">
        <authorList>
            <person name="Petersen C."/>
        </authorList>
    </citation>
    <scope>NUCLEOTIDE SEQUENCE</scope>
    <source>
        <strain evidence="2">IBT 15450</strain>
    </source>
</reference>